<dbReference type="EMBL" id="CYZV01000050">
    <property type="protein sequence ID" value="CUO77228.1"/>
    <property type="molecule type" value="Genomic_DNA"/>
</dbReference>
<evidence type="ECO:0000313" key="10">
    <source>
        <dbReference type="Proteomes" id="UP000095558"/>
    </source>
</evidence>
<dbReference type="Pfam" id="PF00239">
    <property type="entry name" value="Resolvase"/>
    <property type="match status" value="1"/>
</dbReference>
<dbReference type="Gene3D" id="3.90.1750.20">
    <property type="entry name" value="Putative Large Serine Recombinase, Chain B, Domain 2"/>
    <property type="match status" value="1"/>
</dbReference>
<evidence type="ECO:0000313" key="9">
    <source>
        <dbReference type="EMBL" id="CUO77228.1"/>
    </source>
</evidence>
<dbReference type="InterPro" id="IPR006118">
    <property type="entry name" value="Recombinase_CS"/>
</dbReference>
<dbReference type="Pfam" id="PF07508">
    <property type="entry name" value="Recombinase"/>
    <property type="match status" value="1"/>
</dbReference>
<reference evidence="9 10" key="1">
    <citation type="submission" date="2015-09" db="EMBL/GenBank/DDBJ databases">
        <authorList>
            <consortium name="Pathogen Informatics"/>
        </authorList>
    </citation>
    <scope>NUCLEOTIDE SEQUENCE [LARGE SCALE GENOMIC DNA]</scope>
    <source>
        <strain evidence="9 10">2789STDY5834855</strain>
    </source>
</reference>
<dbReference type="PROSITE" id="PS00397">
    <property type="entry name" value="RECOMBINASES_1"/>
    <property type="match status" value="1"/>
</dbReference>
<dbReference type="InterPro" id="IPR036162">
    <property type="entry name" value="Resolvase-like_N_sf"/>
</dbReference>
<dbReference type="SMART" id="SM00857">
    <property type="entry name" value="Resolvase"/>
    <property type="match status" value="1"/>
</dbReference>
<name>A0A174HVQ4_9CLOT</name>
<organism evidence="9 10">
    <name type="scientific">Clostridium disporicum</name>
    <dbReference type="NCBI Taxonomy" id="84024"/>
    <lineage>
        <taxon>Bacteria</taxon>
        <taxon>Bacillati</taxon>
        <taxon>Bacillota</taxon>
        <taxon>Clostridia</taxon>
        <taxon>Eubacteriales</taxon>
        <taxon>Clostridiaceae</taxon>
        <taxon>Clostridium</taxon>
    </lineage>
</organism>
<dbReference type="InterPro" id="IPR006119">
    <property type="entry name" value="Resolv_N"/>
</dbReference>
<dbReference type="Pfam" id="PF13408">
    <property type="entry name" value="Zn_ribbon_recom"/>
    <property type="match status" value="1"/>
</dbReference>
<proteinExistence type="predicted"/>
<evidence type="ECO:0000259" key="8">
    <source>
        <dbReference type="PROSITE" id="PS51737"/>
    </source>
</evidence>
<evidence type="ECO:0000256" key="4">
    <source>
        <dbReference type="PIRSR" id="PIRSR606118-50"/>
    </source>
</evidence>
<dbReference type="GO" id="GO:0003677">
    <property type="term" value="F:DNA binding"/>
    <property type="evidence" value="ECO:0007669"/>
    <property type="project" value="UniProtKB-KW"/>
</dbReference>
<dbReference type="SUPFAM" id="SSF53041">
    <property type="entry name" value="Resolvase-like"/>
    <property type="match status" value="1"/>
</dbReference>
<keyword evidence="2" id="KW-0238">DNA-binding</keyword>
<evidence type="ECO:0000256" key="6">
    <source>
        <dbReference type="SAM" id="Coils"/>
    </source>
</evidence>
<keyword evidence="3" id="KW-0233">DNA recombination</keyword>
<dbReference type="InterPro" id="IPR025827">
    <property type="entry name" value="Zn_ribbon_recom_dom"/>
</dbReference>
<dbReference type="InterPro" id="IPR038109">
    <property type="entry name" value="DNA_bind_recomb_sf"/>
</dbReference>
<dbReference type="PANTHER" id="PTHR30461">
    <property type="entry name" value="DNA-INVERTASE FROM LAMBDOID PROPHAGE"/>
    <property type="match status" value="1"/>
</dbReference>
<dbReference type="Gene3D" id="3.40.50.1390">
    <property type="entry name" value="Resolvase, N-terminal catalytic domain"/>
    <property type="match status" value="1"/>
</dbReference>
<keyword evidence="1" id="KW-0229">DNA integration</keyword>
<feature type="domain" description="Recombinase" evidence="8">
    <location>
        <begin position="179"/>
        <end position="310"/>
    </location>
</feature>
<feature type="active site" description="O-(5'-phospho-DNA)-serine intermediate" evidence="4 5">
    <location>
        <position position="32"/>
    </location>
</feature>
<dbReference type="InterPro" id="IPR011109">
    <property type="entry name" value="DNA_bind_recombinase_dom"/>
</dbReference>
<evidence type="ECO:0000256" key="3">
    <source>
        <dbReference type="ARBA" id="ARBA00023172"/>
    </source>
</evidence>
<dbReference type="InterPro" id="IPR050639">
    <property type="entry name" value="SSR_resolvase"/>
</dbReference>
<dbReference type="PROSITE" id="PS51737">
    <property type="entry name" value="RECOMBINASE_DNA_BIND"/>
    <property type="match status" value="1"/>
</dbReference>
<accession>A0A174HVQ4</accession>
<feature type="domain" description="Resolvase/invertase-type recombinase catalytic" evidence="7">
    <location>
        <begin position="24"/>
        <end position="172"/>
    </location>
</feature>
<dbReference type="GO" id="GO:0000150">
    <property type="term" value="F:DNA strand exchange activity"/>
    <property type="evidence" value="ECO:0007669"/>
    <property type="project" value="InterPro"/>
</dbReference>
<dbReference type="GO" id="GO:0015074">
    <property type="term" value="P:DNA integration"/>
    <property type="evidence" value="ECO:0007669"/>
    <property type="project" value="UniProtKB-KW"/>
</dbReference>
<dbReference type="PROSITE" id="PS51736">
    <property type="entry name" value="RECOMBINASES_3"/>
    <property type="match status" value="1"/>
</dbReference>
<evidence type="ECO:0000256" key="5">
    <source>
        <dbReference type="PROSITE-ProRule" id="PRU10137"/>
    </source>
</evidence>
<gene>
    <name evidence="9" type="ORF">ERS852470_03324</name>
</gene>
<dbReference type="AlphaFoldDB" id="A0A174HVQ4"/>
<evidence type="ECO:0000259" key="7">
    <source>
        <dbReference type="PROSITE" id="PS51736"/>
    </source>
</evidence>
<dbReference type="CDD" id="cd00338">
    <property type="entry name" value="Ser_Recombinase"/>
    <property type="match status" value="1"/>
</dbReference>
<protein>
    <submittedName>
        <fullName evidence="9">Site-specific DNA recombinase</fullName>
    </submittedName>
</protein>
<dbReference type="Proteomes" id="UP000095558">
    <property type="component" value="Unassembled WGS sequence"/>
</dbReference>
<dbReference type="PANTHER" id="PTHR30461:SF23">
    <property type="entry name" value="DNA RECOMBINASE-RELATED"/>
    <property type="match status" value="1"/>
</dbReference>
<sequence>MINNYVTMDNSIQELIKRINRVPRIAIYCRVSTTEQAETGYSIDEQERLLIDWCNKNGLEVFNCYSDRGISGKNIKNRPALKALLKDVEDRKVDMVVSWKLNRISRKLADVLKIMDLLEKNNVTFKSYSEPFETTTHVGRMQMQMMAMIGEFERGTISQNVKVSMCAKARAGEWCGNRVLGYDLVPMEGTENNKRRKSRLEINKEEAEIVRIIFNEYASGKGYKAITNKLNKLGCKTKKGNNFSQGSIRDILMNPVYIGKVRYNVRQNWSEKRRRNINPEPIVADGIHKAIINNDTWDKVQVMLQAKSGKPSRIYDGFYPLTGILKCPKCGAGMVISRTTNVLANGTKKRIAYYCCGAWKNQGTSICNSNTIRVEKANEYVFNKLSSVLSNDEMIKAIVRNINKERIKRVDPSKSELERIDKELENIDKKKRKIFEAYEDDIITREEFLTRKDELNQRAKVLQESKEPLLVTLADDVSEEISYEFIKSVLDNFGKLLNSKESREQKKKLLHMIISKITINELREVDSINLTINDKLVDYISREEGVSIKDAPSSFMLRNIGMNVLSLDIVIANDM</sequence>
<evidence type="ECO:0000256" key="2">
    <source>
        <dbReference type="ARBA" id="ARBA00023125"/>
    </source>
</evidence>
<feature type="coiled-coil region" evidence="6">
    <location>
        <begin position="417"/>
        <end position="465"/>
    </location>
</feature>
<keyword evidence="6" id="KW-0175">Coiled coil</keyword>
<evidence type="ECO:0000256" key="1">
    <source>
        <dbReference type="ARBA" id="ARBA00022908"/>
    </source>
</evidence>